<comment type="caution">
    <text evidence="1">The sequence shown here is derived from an EMBL/GenBank/DDBJ whole genome shotgun (WGS) entry which is preliminary data.</text>
</comment>
<dbReference type="EMBL" id="ABCS01000060">
    <property type="protein sequence ID" value="EDM76669.1"/>
    <property type="molecule type" value="Genomic_DNA"/>
</dbReference>
<name>A6GBQ2_9BACT</name>
<evidence type="ECO:0000313" key="2">
    <source>
        <dbReference type="Proteomes" id="UP000005801"/>
    </source>
</evidence>
<dbReference type="AlphaFoldDB" id="A6GBQ2"/>
<protein>
    <submittedName>
        <fullName evidence="1">Uncharacterized protein</fullName>
    </submittedName>
</protein>
<dbReference type="Proteomes" id="UP000005801">
    <property type="component" value="Unassembled WGS sequence"/>
</dbReference>
<accession>A6GBQ2</accession>
<reference evidence="1 2" key="1">
    <citation type="submission" date="2007-06" db="EMBL/GenBank/DDBJ databases">
        <authorList>
            <person name="Shimkets L."/>
            <person name="Ferriera S."/>
            <person name="Johnson J."/>
            <person name="Kravitz S."/>
            <person name="Beeson K."/>
            <person name="Sutton G."/>
            <person name="Rogers Y.-H."/>
            <person name="Friedman R."/>
            <person name="Frazier M."/>
            <person name="Venter J.C."/>
        </authorList>
    </citation>
    <scope>NUCLEOTIDE SEQUENCE [LARGE SCALE GENOMIC DNA]</scope>
    <source>
        <strain evidence="1 2">SIR-1</strain>
    </source>
</reference>
<gene>
    <name evidence="1" type="ORF">PPSIR1_38114</name>
</gene>
<keyword evidence="2" id="KW-1185">Reference proteome</keyword>
<proteinExistence type="predicted"/>
<organism evidence="1 2">
    <name type="scientific">Plesiocystis pacifica SIR-1</name>
    <dbReference type="NCBI Taxonomy" id="391625"/>
    <lineage>
        <taxon>Bacteria</taxon>
        <taxon>Pseudomonadati</taxon>
        <taxon>Myxococcota</taxon>
        <taxon>Polyangia</taxon>
        <taxon>Nannocystales</taxon>
        <taxon>Nannocystaceae</taxon>
        <taxon>Plesiocystis</taxon>
    </lineage>
</organism>
<evidence type="ECO:0000313" key="1">
    <source>
        <dbReference type="EMBL" id="EDM76669.1"/>
    </source>
</evidence>
<sequence>MGEHTTQRIRENLSQMTAAGASTDELVEFLAGTKMSTAVCIKSLIDFGKMSREGAELAVRQSDKFSERPSSGDDAVLHDRMLDYLEDDDFIESLDPNLDDEQEPFC</sequence>